<dbReference type="GO" id="GO:0016226">
    <property type="term" value="P:iron-sulfur cluster assembly"/>
    <property type="evidence" value="ECO:0007669"/>
    <property type="project" value="UniProtKB-UniRule"/>
</dbReference>
<dbReference type="PANTHER" id="PTHR37532:SF1">
    <property type="entry name" value="PROTEIN ISCX"/>
    <property type="match status" value="1"/>
</dbReference>
<dbReference type="NCBIfam" id="TIGR03412">
    <property type="entry name" value="iscX_yfhJ"/>
    <property type="match status" value="1"/>
</dbReference>
<dbReference type="Pfam" id="PF04384">
    <property type="entry name" value="Fe-S_assembly"/>
    <property type="match status" value="1"/>
</dbReference>
<dbReference type="PIRSF" id="PIRSF039003">
    <property type="entry name" value="IscX"/>
    <property type="match status" value="1"/>
</dbReference>
<accession>A0A4V2RSI5</accession>
<sequence>MSLKWVDSLDVALELLEAYPEVEPQNVRFTDLYEWILALDDFDDDPQRCNEQILEAILQCWMDEK</sequence>
<dbReference type="EMBL" id="SLWF01000009">
    <property type="protein sequence ID" value="TCN85412.1"/>
    <property type="molecule type" value="Genomic_DNA"/>
</dbReference>
<proteinExistence type="predicted"/>
<name>A0A4V2RSI5_9GAMM</name>
<dbReference type="RefSeq" id="WP_133038685.1">
    <property type="nucleotide sequence ID" value="NZ_BMXW01000007.1"/>
</dbReference>
<reference evidence="1 2" key="1">
    <citation type="submission" date="2019-03" db="EMBL/GenBank/DDBJ databases">
        <title>Freshwater and sediment microbial communities from various areas in North America, analyzing microbe dynamics in response to fracking.</title>
        <authorList>
            <person name="Lamendella R."/>
        </authorList>
    </citation>
    <scope>NUCLEOTIDE SEQUENCE [LARGE SCALE GENOMIC DNA]</scope>
    <source>
        <strain evidence="1 2">74A</strain>
    </source>
</reference>
<dbReference type="PANTHER" id="PTHR37532">
    <property type="entry name" value="PROTEIN ISCX"/>
    <property type="match status" value="1"/>
</dbReference>
<dbReference type="GO" id="GO:0005829">
    <property type="term" value="C:cytosol"/>
    <property type="evidence" value="ECO:0007669"/>
    <property type="project" value="TreeGrafter"/>
</dbReference>
<keyword evidence="2" id="KW-1185">Reference proteome</keyword>
<dbReference type="OrthoDB" id="9800346at2"/>
<dbReference type="GO" id="GO:0008198">
    <property type="term" value="F:ferrous iron binding"/>
    <property type="evidence" value="ECO:0007669"/>
    <property type="project" value="TreeGrafter"/>
</dbReference>
<dbReference type="Gene3D" id="1.10.10.600">
    <property type="entry name" value="IscX-like"/>
    <property type="match status" value="1"/>
</dbReference>
<dbReference type="InterPro" id="IPR036762">
    <property type="entry name" value="IscX-like_sf"/>
</dbReference>
<organism evidence="1 2">
    <name type="scientific">Shewanella fodinae</name>
    <dbReference type="NCBI Taxonomy" id="552357"/>
    <lineage>
        <taxon>Bacteria</taxon>
        <taxon>Pseudomonadati</taxon>
        <taxon>Pseudomonadota</taxon>
        <taxon>Gammaproteobacteria</taxon>
        <taxon>Alteromonadales</taxon>
        <taxon>Shewanellaceae</taxon>
        <taxon>Shewanella</taxon>
    </lineage>
</organism>
<evidence type="ECO:0000313" key="2">
    <source>
        <dbReference type="Proteomes" id="UP000294832"/>
    </source>
</evidence>
<dbReference type="AlphaFoldDB" id="A0A4V2RSI5"/>
<comment type="caution">
    <text evidence="1">The sequence shown here is derived from an EMBL/GenBank/DDBJ whole genome shotgun (WGS) entry which is preliminary data.</text>
</comment>
<gene>
    <name evidence="1" type="ORF">EDC91_10972</name>
</gene>
<protein>
    <submittedName>
        <fullName evidence="1">FeS assembly protein IscX</fullName>
    </submittedName>
</protein>
<dbReference type="Proteomes" id="UP000294832">
    <property type="component" value="Unassembled WGS sequence"/>
</dbReference>
<dbReference type="SUPFAM" id="SSF140319">
    <property type="entry name" value="IscX-like"/>
    <property type="match status" value="1"/>
</dbReference>
<evidence type="ECO:0000313" key="1">
    <source>
        <dbReference type="EMBL" id="TCN85412.1"/>
    </source>
</evidence>
<dbReference type="InterPro" id="IPR007479">
    <property type="entry name" value="ISC_FeS_clus_asmbl_IscsX"/>
</dbReference>